<dbReference type="SUPFAM" id="SSF161098">
    <property type="entry name" value="MetI-like"/>
    <property type="match status" value="1"/>
</dbReference>
<dbReference type="Gene3D" id="1.10.3720.10">
    <property type="entry name" value="MetI-like"/>
    <property type="match status" value="1"/>
</dbReference>
<dbReference type="PANTHER" id="PTHR43496:SF1">
    <property type="entry name" value="POLYGALACTURONAN_RHAMNOGALACTURONAN TRANSPORT SYSTEM PERMEASE PROTEIN YTEP"/>
    <property type="match status" value="1"/>
</dbReference>
<proteinExistence type="inferred from homology"/>
<keyword evidence="4 6" id="KW-1133">Transmembrane helix</keyword>
<evidence type="ECO:0000256" key="6">
    <source>
        <dbReference type="RuleBase" id="RU363032"/>
    </source>
</evidence>
<protein>
    <submittedName>
        <fullName evidence="8">Sugar ABC transporter permease</fullName>
    </submittedName>
</protein>
<dbReference type="Pfam" id="PF00528">
    <property type="entry name" value="BPD_transp_1"/>
    <property type="match status" value="1"/>
</dbReference>
<evidence type="ECO:0000256" key="1">
    <source>
        <dbReference type="ARBA" id="ARBA00004141"/>
    </source>
</evidence>
<keyword evidence="2 6" id="KW-0813">Transport</keyword>
<evidence type="ECO:0000313" key="8">
    <source>
        <dbReference type="EMBL" id="RAV09769.1"/>
    </source>
</evidence>
<accession>A0A329LPY4</accession>
<keyword evidence="9" id="KW-1185">Reference proteome</keyword>
<comment type="caution">
    <text evidence="8">The sequence shown here is derived from an EMBL/GenBank/DDBJ whole genome shotgun (WGS) entry which is preliminary data.</text>
</comment>
<dbReference type="AlphaFoldDB" id="A0A329LPY4"/>
<reference evidence="8 9" key="1">
    <citation type="journal article" date="2009" name="Int. J. Syst. Evol. Microbiol.">
        <title>Paenibacillus contaminans sp. nov., isolated from a contaminated laboratory plate.</title>
        <authorList>
            <person name="Chou J.H."/>
            <person name="Lee J.H."/>
            <person name="Lin M.C."/>
            <person name="Chang P.S."/>
            <person name="Arun A.B."/>
            <person name="Young C.C."/>
            <person name="Chen W.M."/>
        </authorList>
    </citation>
    <scope>NUCLEOTIDE SEQUENCE [LARGE SCALE GENOMIC DNA]</scope>
    <source>
        <strain evidence="8 9">CKOBP-6</strain>
    </source>
</reference>
<dbReference type="GO" id="GO:0005886">
    <property type="term" value="C:plasma membrane"/>
    <property type="evidence" value="ECO:0007669"/>
    <property type="project" value="UniProtKB-SubCell"/>
</dbReference>
<dbReference type="CDD" id="cd06261">
    <property type="entry name" value="TM_PBP2"/>
    <property type="match status" value="1"/>
</dbReference>
<feature type="transmembrane region" description="Helical" evidence="6">
    <location>
        <begin position="270"/>
        <end position="295"/>
    </location>
</feature>
<feature type="transmembrane region" description="Helical" evidence="6">
    <location>
        <begin position="84"/>
        <end position="104"/>
    </location>
</feature>
<evidence type="ECO:0000256" key="3">
    <source>
        <dbReference type="ARBA" id="ARBA00022692"/>
    </source>
</evidence>
<feature type="transmembrane region" description="Helical" evidence="6">
    <location>
        <begin position="173"/>
        <end position="191"/>
    </location>
</feature>
<keyword evidence="5 6" id="KW-0472">Membrane</keyword>
<evidence type="ECO:0000256" key="5">
    <source>
        <dbReference type="ARBA" id="ARBA00023136"/>
    </source>
</evidence>
<gene>
    <name evidence="8" type="ORF">DQG23_38845</name>
</gene>
<comment type="subcellular location">
    <subcellularLocation>
        <location evidence="6">Cell membrane</location>
        <topology evidence="6">Multi-pass membrane protein</topology>
    </subcellularLocation>
    <subcellularLocation>
        <location evidence="1">Membrane</location>
        <topology evidence="1">Multi-pass membrane protein</topology>
    </subcellularLocation>
</comment>
<feature type="domain" description="ABC transmembrane type-1" evidence="7">
    <location>
        <begin position="76"/>
        <end position="291"/>
    </location>
</feature>
<dbReference type="InterPro" id="IPR000515">
    <property type="entry name" value="MetI-like"/>
</dbReference>
<evidence type="ECO:0000259" key="7">
    <source>
        <dbReference type="PROSITE" id="PS50928"/>
    </source>
</evidence>
<dbReference type="InterPro" id="IPR035906">
    <property type="entry name" value="MetI-like_sf"/>
</dbReference>
<dbReference type="GO" id="GO:0055085">
    <property type="term" value="P:transmembrane transport"/>
    <property type="evidence" value="ECO:0007669"/>
    <property type="project" value="InterPro"/>
</dbReference>
<keyword evidence="3 6" id="KW-0812">Transmembrane</keyword>
<dbReference type="PROSITE" id="PS50928">
    <property type="entry name" value="ABC_TM1"/>
    <property type="match status" value="1"/>
</dbReference>
<evidence type="ECO:0000256" key="2">
    <source>
        <dbReference type="ARBA" id="ARBA00022448"/>
    </source>
</evidence>
<sequence>MHRRKGMLKEYYTHRYLLLMLVPGILYYIVFKYLPMYGIILAFKDFRIMEGVFASPWIGFKHFSDILDSPDFWFVFRNTLVLSFYKLIFSFPAPIILALLLNEVRAAFFKKFIQTITYLPHFLSWIILSGILMNVLSPSTGIVNVILTSLGFDPIFFFGDADWFRTLLVSSSIWKEVGWGTIIYLAALAAVDPQQYEAAVLDGANKFQQTIHVTLPAILPMIIIMFIFAIGGIVNDDFDQIFNMYNPAVYSVSDVLSTFVYRMGLENMMYSFSTAAGLFKNIIAFALVIGTNYIVRKYSEYGLW</sequence>
<comment type="similarity">
    <text evidence="6">Belongs to the binding-protein-dependent transport system permease family.</text>
</comment>
<feature type="transmembrane region" description="Helical" evidence="6">
    <location>
        <begin position="211"/>
        <end position="235"/>
    </location>
</feature>
<dbReference type="OrthoDB" id="9785836at2"/>
<name>A0A329LPY4_9BACL</name>
<dbReference type="PANTHER" id="PTHR43496">
    <property type="entry name" value="PROTEIN LPLB"/>
    <property type="match status" value="1"/>
</dbReference>
<dbReference type="EMBL" id="QMFB01000047">
    <property type="protein sequence ID" value="RAV09769.1"/>
    <property type="molecule type" value="Genomic_DNA"/>
</dbReference>
<evidence type="ECO:0000256" key="4">
    <source>
        <dbReference type="ARBA" id="ARBA00022989"/>
    </source>
</evidence>
<organism evidence="8 9">
    <name type="scientific">Paenibacillus contaminans</name>
    <dbReference type="NCBI Taxonomy" id="450362"/>
    <lineage>
        <taxon>Bacteria</taxon>
        <taxon>Bacillati</taxon>
        <taxon>Bacillota</taxon>
        <taxon>Bacilli</taxon>
        <taxon>Bacillales</taxon>
        <taxon>Paenibacillaceae</taxon>
        <taxon>Paenibacillus</taxon>
    </lineage>
</organism>
<feature type="transmembrane region" description="Helical" evidence="6">
    <location>
        <begin position="116"/>
        <end position="136"/>
    </location>
</feature>
<evidence type="ECO:0000313" key="9">
    <source>
        <dbReference type="Proteomes" id="UP000250369"/>
    </source>
</evidence>
<dbReference type="Proteomes" id="UP000250369">
    <property type="component" value="Unassembled WGS sequence"/>
</dbReference>